<dbReference type="EC" id="5.2.1.8" evidence="2 5"/>
<dbReference type="OrthoDB" id="77911at2759"/>
<evidence type="ECO:0000256" key="4">
    <source>
        <dbReference type="ARBA" id="ARBA00023235"/>
    </source>
</evidence>
<evidence type="ECO:0000256" key="1">
    <source>
        <dbReference type="ARBA" id="ARBA00000971"/>
    </source>
</evidence>
<keyword evidence="9" id="KW-1185">Reference proteome</keyword>
<feature type="chain" id="PRO_5032983245" description="peptidylprolyl isomerase" evidence="6">
    <location>
        <begin position="21"/>
        <end position="201"/>
    </location>
</feature>
<dbReference type="Proteomes" id="UP000664859">
    <property type="component" value="Unassembled WGS sequence"/>
</dbReference>
<evidence type="ECO:0000256" key="6">
    <source>
        <dbReference type="SAM" id="SignalP"/>
    </source>
</evidence>
<dbReference type="PROSITE" id="PS50059">
    <property type="entry name" value="FKBP_PPIASE"/>
    <property type="match status" value="1"/>
</dbReference>
<evidence type="ECO:0000256" key="5">
    <source>
        <dbReference type="PROSITE-ProRule" id="PRU00277"/>
    </source>
</evidence>
<feature type="signal peptide" evidence="6">
    <location>
        <begin position="1"/>
        <end position="20"/>
    </location>
</feature>
<accession>A0A835ZAW5</accession>
<evidence type="ECO:0000256" key="2">
    <source>
        <dbReference type="ARBA" id="ARBA00013194"/>
    </source>
</evidence>
<dbReference type="Pfam" id="PF00254">
    <property type="entry name" value="FKBP_C"/>
    <property type="match status" value="1"/>
</dbReference>
<keyword evidence="3 5" id="KW-0697">Rotamase</keyword>
<protein>
    <recommendedName>
        <fullName evidence="2 5">peptidylprolyl isomerase</fullName>
        <ecNumber evidence="2 5">5.2.1.8</ecNumber>
    </recommendedName>
</protein>
<evidence type="ECO:0000256" key="3">
    <source>
        <dbReference type="ARBA" id="ARBA00023110"/>
    </source>
</evidence>
<dbReference type="Gene3D" id="3.10.50.40">
    <property type="match status" value="1"/>
</dbReference>
<comment type="caution">
    <text evidence="8">The sequence shown here is derived from an EMBL/GenBank/DDBJ whole genome shotgun (WGS) entry which is preliminary data.</text>
</comment>
<dbReference type="InterPro" id="IPR046357">
    <property type="entry name" value="PPIase_dom_sf"/>
</dbReference>
<dbReference type="AlphaFoldDB" id="A0A835ZAW5"/>
<organism evidence="8 9">
    <name type="scientific">Tribonema minus</name>
    <dbReference type="NCBI Taxonomy" id="303371"/>
    <lineage>
        <taxon>Eukaryota</taxon>
        <taxon>Sar</taxon>
        <taxon>Stramenopiles</taxon>
        <taxon>Ochrophyta</taxon>
        <taxon>PX clade</taxon>
        <taxon>Xanthophyceae</taxon>
        <taxon>Tribonematales</taxon>
        <taxon>Tribonemataceae</taxon>
        <taxon>Tribonema</taxon>
    </lineage>
</organism>
<feature type="domain" description="PPIase FKBP-type" evidence="7">
    <location>
        <begin position="91"/>
        <end position="183"/>
    </location>
</feature>
<dbReference type="EMBL" id="JAFCMP010000024">
    <property type="protein sequence ID" value="KAG5191012.1"/>
    <property type="molecule type" value="Genomic_DNA"/>
</dbReference>
<dbReference type="InterPro" id="IPR001179">
    <property type="entry name" value="PPIase_FKBP_dom"/>
</dbReference>
<sequence>MRDAGLAVVLAALCSACAQAFVCLPAPAASTMTMSLQTSRVSFIRTVGGAAAAAVAIATPWQAQALEEITTASGLKIKKLAEGKGEQCAAGDLAAVRFKGRYKDFEFDNIFDTEEPLYVRAGGGFLVKGLDEAMVMMRIGDRWELTIPGALGFGEKGRSPSPGKPRIPPNATLVYEMELTALPGKEGELFEALEDVPTVDE</sequence>
<dbReference type="PANTHER" id="PTHR43811:SF19">
    <property type="entry name" value="39 KDA FK506-BINDING NUCLEAR PROTEIN"/>
    <property type="match status" value="1"/>
</dbReference>
<evidence type="ECO:0000259" key="7">
    <source>
        <dbReference type="PROSITE" id="PS50059"/>
    </source>
</evidence>
<comment type="catalytic activity">
    <reaction evidence="1 5">
        <text>[protein]-peptidylproline (omega=180) = [protein]-peptidylproline (omega=0)</text>
        <dbReference type="Rhea" id="RHEA:16237"/>
        <dbReference type="Rhea" id="RHEA-COMP:10747"/>
        <dbReference type="Rhea" id="RHEA-COMP:10748"/>
        <dbReference type="ChEBI" id="CHEBI:83833"/>
        <dbReference type="ChEBI" id="CHEBI:83834"/>
        <dbReference type="EC" id="5.2.1.8"/>
    </reaction>
</comment>
<dbReference type="GO" id="GO:0003755">
    <property type="term" value="F:peptidyl-prolyl cis-trans isomerase activity"/>
    <property type="evidence" value="ECO:0007669"/>
    <property type="project" value="UniProtKB-KW"/>
</dbReference>
<evidence type="ECO:0000313" key="8">
    <source>
        <dbReference type="EMBL" id="KAG5191012.1"/>
    </source>
</evidence>
<keyword evidence="4 5" id="KW-0413">Isomerase</keyword>
<reference evidence="8" key="1">
    <citation type="submission" date="2021-02" db="EMBL/GenBank/DDBJ databases">
        <title>First Annotated Genome of the Yellow-green Alga Tribonema minus.</title>
        <authorList>
            <person name="Mahan K.M."/>
        </authorList>
    </citation>
    <scope>NUCLEOTIDE SEQUENCE</scope>
    <source>
        <strain evidence="8">UTEX B ZZ1240</strain>
    </source>
</reference>
<gene>
    <name evidence="8" type="ORF">JKP88DRAFT_184159</name>
</gene>
<name>A0A835ZAW5_9STRA</name>
<dbReference type="PANTHER" id="PTHR43811">
    <property type="entry name" value="FKBP-TYPE PEPTIDYL-PROLYL CIS-TRANS ISOMERASE FKPA"/>
    <property type="match status" value="1"/>
</dbReference>
<proteinExistence type="predicted"/>
<evidence type="ECO:0000313" key="9">
    <source>
        <dbReference type="Proteomes" id="UP000664859"/>
    </source>
</evidence>
<keyword evidence="6" id="KW-0732">Signal</keyword>
<dbReference type="SUPFAM" id="SSF54534">
    <property type="entry name" value="FKBP-like"/>
    <property type="match status" value="1"/>
</dbReference>